<accession>A0AAD1M647</accession>
<evidence type="ECO:0000256" key="7">
    <source>
        <dbReference type="SAM" id="Phobius"/>
    </source>
</evidence>
<comment type="subcellular location">
    <subcellularLocation>
        <location evidence="1">Cell membrane</location>
        <topology evidence="1">Multi-pass membrane protein</topology>
    </subcellularLocation>
</comment>
<keyword evidence="3" id="KW-1003">Cell membrane</keyword>
<feature type="transmembrane region" description="Helical" evidence="7">
    <location>
        <begin position="113"/>
        <end position="133"/>
    </location>
</feature>
<evidence type="ECO:0008006" key="10">
    <source>
        <dbReference type="Google" id="ProtNLM"/>
    </source>
</evidence>
<dbReference type="RefSeq" id="WP_083152439.1">
    <property type="nucleotide sequence ID" value="NZ_AP022560.1"/>
</dbReference>
<sequence>MTTSTADSTTSTTTLTDVGLLILRIGLGASTVYAGLRKAFDFSTTTGFMEAGGWQPPTLSALMVTVAETLGGIGLLLGVLTPLAACAVVAAMVDAWAVNVSAAAVWYDPFNAPFLIALGATTLLFTGAGALSLDARIFGRTVWSARLAIGVLIIAIAAAVLTWLLLNGTNPIHFSSPTT</sequence>
<evidence type="ECO:0000256" key="2">
    <source>
        <dbReference type="ARBA" id="ARBA00006679"/>
    </source>
</evidence>
<protein>
    <recommendedName>
        <fullName evidence="10">DoxX family protein</fullName>
    </recommendedName>
</protein>
<dbReference type="InterPro" id="IPR032808">
    <property type="entry name" value="DoxX"/>
</dbReference>
<gene>
    <name evidence="8" type="ORF">MMOR_20170</name>
</gene>
<evidence type="ECO:0000256" key="6">
    <source>
        <dbReference type="ARBA" id="ARBA00023136"/>
    </source>
</evidence>
<keyword evidence="4 7" id="KW-0812">Transmembrane</keyword>
<evidence type="ECO:0000256" key="4">
    <source>
        <dbReference type="ARBA" id="ARBA00022692"/>
    </source>
</evidence>
<proteinExistence type="inferred from homology"/>
<name>A0AAD1M647_9MYCO</name>
<evidence type="ECO:0000313" key="8">
    <source>
        <dbReference type="EMBL" id="BBX01081.1"/>
    </source>
</evidence>
<keyword evidence="5 7" id="KW-1133">Transmembrane helix</keyword>
<evidence type="ECO:0000256" key="5">
    <source>
        <dbReference type="ARBA" id="ARBA00022989"/>
    </source>
</evidence>
<dbReference type="GO" id="GO:0005886">
    <property type="term" value="C:plasma membrane"/>
    <property type="evidence" value="ECO:0007669"/>
    <property type="project" value="UniProtKB-SubCell"/>
</dbReference>
<keyword evidence="9" id="KW-1185">Reference proteome</keyword>
<comment type="similarity">
    <text evidence="2">Belongs to the DoxX family.</text>
</comment>
<dbReference type="KEGG" id="mmor:MMOR_20170"/>
<dbReference type="Pfam" id="PF07681">
    <property type="entry name" value="DoxX"/>
    <property type="match status" value="1"/>
</dbReference>
<reference evidence="8 9" key="1">
    <citation type="journal article" date="2019" name="Emerg. Microbes Infect.">
        <title>Comprehensive subspecies identification of 175 nontuberculous mycobacteria species based on 7547 genomic profiles.</title>
        <authorList>
            <person name="Matsumoto Y."/>
            <person name="Kinjo T."/>
            <person name="Motooka D."/>
            <person name="Nabeya D."/>
            <person name="Jung N."/>
            <person name="Uechi K."/>
            <person name="Horii T."/>
            <person name="Iida T."/>
            <person name="Fujita J."/>
            <person name="Nakamura S."/>
        </authorList>
    </citation>
    <scope>NUCLEOTIDE SEQUENCE [LARGE SCALE GENOMIC DNA]</scope>
    <source>
        <strain evidence="8 9">JCM 6375</strain>
    </source>
</reference>
<dbReference type="Proteomes" id="UP000466681">
    <property type="component" value="Chromosome"/>
</dbReference>
<dbReference type="PANTHER" id="PTHR33452:SF1">
    <property type="entry name" value="INNER MEMBRANE PROTEIN YPHA-RELATED"/>
    <property type="match status" value="1"/>
</dbReference>
<organism evidence="8 9">
    <name type="scientific">Mycolicibacterium moriokaense</name>
    <dbReference type="NCBI Taxonomy" id="39691"/>
    <lineage>
        <taxon>Bacteria</taxon>
        <taxon>Bacillati</taxon>
        <taxon>Actinomycetota</taxon>
        <taxon>Actinomycetes</taxon>
        <taxon>Mycobacteriales</taxon>
        <taxon>Mycobacteriaceae</taxon>
        <taxon>Mycolicibacterium</taxon>
    </lineage>
</organism>
<dbReference type="EMBL" id="AP022560">
    <property type="protein sequence ID" value="BBX01081.1"/>
    <property type="molecule type" value="Genomic_DNA"/>
</dbReference>
<evidence type="ECO:0000256" key="3">
    <source>
        <dbReference type="ARBA" id="ARBA00022475"/>
    </source>
</evidence>
<feature type="transmembrane region" description="Helical" evidence="7">
    <location>
        <begin position="145"/>
        <end position="166"/>
    </location>
</feature>
<evidence type="ECO:0000256" key="1">
    <source>
        <dbReference type="ARBA" id="ARBA00004651"/>
    </source>
</evidence>
<dbReference type="AlphaFoldDB" id="A0AAD1M647"/>
<dbReference type="PANTHER" id="PTHR33452">
    <property type="entry name" value="OXIDOREDUCTASE CATD-RELATED"/>
    <property type="match status" value="1"/>
</dbReference>
<evidence type="ECO:0000313" key="9">
    <source>
        <dbReference type="Proteomes" id="UP000466681"/>
    </source>
</evidence>
<dbReference type="InterPro" id="IPR051907">
    <property type="entry name" value="DoxX-like_oxidoreductase"/>
</dbReference>
<keyword evidence="6 7" id="KW-0472">Membrane</keyword>